<dbReference type="KEGG" id="tdu:QJT80_05385"/>
<dbReference type="AlphaFoldDB" id="A0AA95HA34"/>
<dbReference type="Proteomes" id="UP001300672">
    <property type="component" value="Chromosome"/>
</dbReference>
<organism evidence="1">
    <name type="scientific">Candidatus Thiocaldithrix dubininis</name>
    <dbReference type="NCBI Taxonomy" id="3080823"/>
    <lineage>
        <taxon>Bacteria</taxon>
        <taxon>Pseudomonadati</taxon>
        <taxon>Pseudomonadota</taxon>
        <taxon>Gammaproteobacteria</taxon>
        <taxon>Thiotrichales</taxon>
        <taxon>Thiotrichaceae</taxon>
        <taxon>Candidatus Thiocaldithrix</taxon>
    </lineage>
</organism>
<reference evidence="1" key="1">
    <citation type="journal article" date="2023" name="Int. J. Mol. Sci.">
        <title>Metagenomics Revealed a New Genus 'Candidatus Thiocaldithrix dubininis' gen. nov., sp. nov. and a New Species 'Candidatus Thiothrix putei' sp. nov. in the Family Thiotrichaceae, Some Members of Which Have Traits of Both Na+- and H+-Motive Energetics.</title>
        <authorList>
            <person name="Ravin N.V."/>
            <person name="Muntyan M.S."/>
            <person name="Smolyakov D.D."/>
            <person name="Rudenko T.S."/>
            <person name="Beletsky A.V."/>
            <person name="Mardanov A.V."/>
            <person name="Grabovich M.Y."/>
        </authorList>
    </citation>
    <scope>NUCLEOTIDE SEQUENCE</scope>
    <source>
        <strain evidence="1">GKL-01</strain>
    </source>
</reference>
<dbReference type="EMBL" id="CP124755">
    <property type="protein sequence ID" value="WGZ91913.1"/>
    <property type="molecule type" value="Genomic_DNA"/>
</dbReference>
<name>A0AA95HA34_9GAMM</name>
<sequence length="224" mass="25550">MPLKFEDCGATPCTEHPSQNTTIKCCPDCLKYKTNKVLTRHCIVKHNNQYYDSRYKSVPWLLDNFENYEQIYCAKDNNSQPILVNDLDSESTAVDIILLDAKQAEQAISGLYPVKFAELQTSLLHKVLADNDFSVNLLTKQAQVLYQRADGENSKAAWEAADIYAKLAEDTLKTVPVEQLPDEQKNDLLVMQSLRVNTLQNLDKKRASILKLKEFHRNFIAVKP</sequence>
<evidence type="ECO:0000313" key="1">
    <source>
        <dbReference type="EMBL" id="WGZ91913.1"/>
    </source>
</evidence>
<gene>
    <name evidence="1" type="ORF">QJT80_05385</name>
</gene>
<proteinExistence type="predicted"/>
<accession>A0AA95HA34</accession>
<protein>
    <submittedName>
        <fullName evidence="1">Uncharacterized protein</fullName>
    </submittedName>
</protein>
<reference evidence="1" key="2">
    <citation type="submission" date="2023-04" db="EMBL/GenBank/DDBJ databases">
        <authorList>
            <person name="Beletskiy A.V."/>
            <person name="Mardanov A.V."/>
            <person name="Ravin N.V."/>
        </authorList>
    </citation>
    <scope>NUCLEOTIDE SEQUENCE</scope>
    <source>
        <strain evidence="1">GKL-01</strain>
    </source>
</reference>